<dbReference type="SUPFAM" id="SSF141571">
    <property type="entry name" value="Pentapeptide repeat-like"/>
    <property type="match status" value="2"/>
</dbReference>
<keyword evidence="2" id="KW-0812">Transmembrane</keyword>
<dbReference type="PANTHER" id="PTHR47485:SF1">
    <property type="entry name" value="THYLAKOID LUMENAL 17.4 KDA PROTEIN, CHLOROPLASTIC"/>
    <property type="match status" value="1"/>
</dbReference>
<keyword evidence="2" id="KW-1133">Transmembrane helix</keyword>
<dbReference type="Proteomes" id="UP000318878">
    <property type="component" value="Unassembled WGS sequence"/>
</dbReference>
<dbReference type="EMBL" id="SJPF01000001">
    <property type="protein sequence ID" value="TWT38722.1"/>
    <property type="molecule type" value="Genomic_DNA"/>
</dbReference>
<evidence type="ECO:0000313" key="4">
    <source>
        <dbReference type="Proteomes" id="UP000318878"/>
    </source>
</evidence>
<dbReference type="Gene3D" id="2.160.20.80">
    <property type="entry name" value="E3 ubiquitin-protein ligase SopA"/>
    <property type="match status" value="2"/>
</dbReference>
<comment type="caution">
    <text evidence="3">The sequence shown here is derived from an EMBL/GenBank/DDBJ whole genome shotgun (WGS) entry which is preliminary data.</text>
</comment>
<name>A0A5C5VLV7_9BACT</name>
<accession>A0A5C5VLV7</accession>
<evidence type="ECO:0000256" key="2">
    <source>
        <dbReference type="SAM" id="Phobius"/>
    </source>
</evidence>
<dbReference type="InterPro" id="IPR001646">
    <property type="entry name" value="5peptide_repeat"/>
</dbReference>
<feature type="transmembrane region" description="Helical" evidence="2">
    <location>
        <begin position="408"/>
        <end position="427"/>
    </location>
</feature>
<evidence type="ECO:0000313" key="3">
    <source>
        <dbReference type="EMBL" id="TWT38722.1"/>
    </source>
</evidence>
<dbReference type="AlphaFoldDB" id="A0A5C5VLV7"/>
<sequence>MNSQPGGAIFTESRRASRAPYNDAALAPERLDKLRVRHPSFSGDWAHLARLEAELAIEAGSAGRFERWNRWRLEQPAVDNPRFEPVHLEGASLRRADFRGANLDGAFFCQAELAGADLRDVSGKRTDFHAANLARADLSRADLTGAQLHDASLIGVIAVGVNLSQADLTGADLDEADCRESRLTGATLTKIRAPHIILTDADASGALLHHANLEEATLESANLSAANLQAANLHYANGHHANFCGAKLDDADLSGASCLGADFTQASFHGAILRQANLGRCQLTPVYGLLLDETFLAGDEFTSQASDPWNRLLSTYTWPRWLIMAAWMTLFLVPFAIRPSVPTPQQMIEPQPDASFLQLQEAATRLSLSSPEFERFTTERYYALLPRIHSAESAPMQFWLVLGGVEGLIFWLGMIVIVAALWQRAILNHYVSRLRRKAKMFRRTPSAAEYCGQFHSNSEEDEGGATAAIYYWLEGHLTERVKMTGGDIVRFRPFRVLALPSWIHALLSRWKRLWNKVLPDWAKTPPPASLAVVFGIYRMHRVNRLLIWTCFTLIAFVWLRWAAMAYLGM</sequence>
<keyword evidence="4" id="KW-1185">Reference proteome</keyword>
<reference evidence="3 4" key="1">
    <citation type="submission" date="2019-02" db="EMBL/GenBank/DDBJ databases">
        <title>Deep-cultivation of Planctomycetes and their phenomic and genomic characterization uncovers novel biology.</title>
        <authorList>
            <person name="Wiegand S."/>
            <person name="Jogler M."/>
            <person name="Boedeker C."/>
            <person name="Pinto D."/>
            <person name="Vollmers J."/>
            <person name="Rivas-Marin E."/>
            <person name="Kohn T."/>
            <person name="Peeters S.H."/>
            <person name="Heuer A."/>
            <person name="Rast P."/>
            <person name="Oberbeckmann S."/>
            <person name="Bunk B."/>
            <person name="Jeske O."/>
            <person name="Meyerdierks A."/>
            <person name="Storesund J.E."/>
            <person name="Kallscheuer N."/>
            <person name="Luecker S."/>
            <person name="Lage O.M."/>
            <person name="Pohl T."/>
            <person name="Merkel B.J."/>
            <person name="Hornburger P."/>
            <person name="Mueller R.-W."/>
            <person name="Bruemmer F."/>
            <person name="Labrenz M."/>
            <person name="Spormann A.M."/>
            <person name="Op Den Camp H."/>
            <person name="Overmann J."/>
            <person name="Amann R."/>
            <person name="Jetten M.S.M."/>
            <person name="Mascher T."/>
            <person name="Medema M.H."/>
            <person name="Devos D.P."/>
            <person name="Kaster A.-K."/>
            <person name="Ovreas L."/>
            <person name="Rohde M."/>
            <person name="Galperin M.Y."/>
            <person name="Jogler C."/>
        </authorList>
    </citation>
    <scope>NUCLEOTIDE SEQUENCE [LARGE SCALE GENOMIC DNA]</scope>
    <source>
        <strain evidence="3 4">Enr8</strain>
    </source>
</reference>
<dbReference type="RefSeq" id="WP_146428953.1">
    <property type="nucleotide sequence ID" value="NZ_SJPF01000001.1"/>
</dbReference>
<dbReference type="PANTHER" id="PTHR47485">
    <property type="entry name" value="THYLAKOID LUMENAL 17.4 KDA PROTEIN, CHLOROPLASTIC"/>
    <property type="match status" value="1"/>
</dbReference>
<organism evidence="3 4">
    <name type="scientific">Blastopirellula retiformator</name>
    <dbReference type="NCBI Taxonomy" id="2527970"/>
    <lineage>
        <taxon>Bacteria</taxon>
        <taxon>Pseudomonadati</taxon>
        <taxon>Planctomycetota</taxon>
        <taxon>Planctomycetia</taxon>
        <taxon>Pirellulales</taxon>
        <taxon>Pirellulaceae</taxon>
        <taxon>Blastopirellula</taxon>
    </lineage>
</organism>
<evidence type="ECO:0000256" key="1">
    <source>
        <dbReference type="ARBA" id="ARBA00022737"/>
    </source>
</evidence>
<dbReference type="OrthoDB" id="230896at2"/>
<proteinExistence type="predicted"/>
<keyword evidence="1" id="KW-0677">Repeat</keyword>
<protein>
    <submittedName>
        <fullName evidence="3">Secreted effector protein pipB2</fullName>
    </submittedName>
</protein>
<feature type="transmembrane region" description="Helical" evidence="2">
    <location>
        <begin position="545"/>
        <end position="567"/>
    </location>
</feature>
<dbReference type="Pfam" id="PF00805">
    <property type="entry name" value="Pentapeptide"/>
    <property type="match status" value="5"/>
</dbReference>
<gene>
    <name evidence="3" type="primary">pipB2_1</name>
    <name evidence="3" type="ORF">Enr8_04160</name>
</gene>
<keyword evidence="2" id="KW-0472">Membrane</keyword>